<dbReference type="PROSITE" id="PS51162">
    <property type="entry name" value="THYROGLOBULIN_1_2"/>
    <property type="match status" value="1"/>
</dbReference>
<comment type="caution">
    <text evidence="6">Lacks conserved residue(s) required for the propagation of feature annotation.</text>
</comment>
<dbReference type="GO" id="GO:0050840">
    <property type="term" value="F:extracellular matrix binding"/>
    <property type="evidence" value="ECO:0007669"/>
    <property type="project" value="TreeGrafter"/>
</dbReference>
<feature type="compositionally biased region" description="Acidic residues" evidence="7">
    <location>
        <begin position="48"/>
        <end position="60"/>
    </location>
</feature>
<name>A0A2C9M7P4_BIOGL</name>
<proteinExistence type="predicted"/>
<evidence type="ECO:0000259" key="9">
    <source>
        <dbReference type="PROSITE" id="PS51162"/>
    </source>
</evidence>
<evidence type="ECO:0000256" key="2">
    <source>
        <dbReference type="ARBA" id="ARBA00022525"/>
    </source>
</evidence>
<feature type="chain" id="PRO_5012835795" description="Thyroglobulin type-1 domain-containing protein" evidence="8">
    <location>
        <begin position="21"/>
        <end position="406"/>
    </location>
</feature>
<dbReference type="RefSeq" id="XP_013070879.2">
    <property type="nucleotide sequence ID" value="XM_013215425.2"/>
</dbReference>
<dbReference type="EnsemblMetazoa" id="BGLB039501-RA">
    <property type="protein sequence ID" value="BGLB039501-PA"/>
    <property type="gene ID" value="BGLB039501"/>
</dbReference>
<sequence>MRLYFILLILLVVIVCLTEADKKSRRRKKPKIDGLELDVDDNNKANEKDDDVNSNDDETKDMDNRSRYSKKYRKNKFSRKGKFDQRNQMSWLNIKKGSDCEIKCSRKSVCITGPIDDKPICVSKKDLKKSLKLFHRYEKQEMKASKKFKKNKYNHAEAEKYPASDEKIDIDVSTEVTEVDNMKTDIQKPVLTGKVIPNSEENEAACTSKQFSQMRTRMMGWFHLLHGQDHQARQMHGGNIKHFYKHVSVKKELREYDGHKCECLKSAMWQFHQMDKNVDDKLNYTEMSILEENSMEPCMKLYLSTCDHDGDSHLSSNEWCCCFSNVVAPCYKKVDEIMKSGEPVTFKPRCDREGYYMREQCTNEKDGSYTCWCVDYNGNEIKSSRTQGRAHCSKLAMNGSPAIKKS</sequence>
<keyword evidence="3 8" id="KW-0732">Signal</keyword>
<dbReference type="SUPFAM" id="SSF57610">
    <property type="entry name" value="Thyroglobulin type-1 domain"/>
    <property type="match status" value="1"/>
</dbReference>
<dbReference type="PROSITE" id="PS00484">
    <property type="entry name" value="THYROGLOBULIN_1_1"/>
    <property type="match status" value="1"/>
</dbReference>
<accession>A0A2C9M7P4</accession>
<dbReference type="Gene3D" id="1.10.238.10">
    <property type="entry name" value="EF-hand"/>
    <property type="match status" value="1"/>
</dbReference>
<keyword evidence="2" id="KW-0964">Secreted</keyword>
<evidence type="ECO:0000256" key="6">
    <source>
        <dbReference type="PROSITE-ProRule" id="PRU00500"/>
    </source>
</evidence>
<dbReference type="GO" id="GO:0005518">
    <property type="term" value="F:collagen binding"/>
    <property type="evidence" value="ECO:0007669"/>
    <property type="project" value="TreeGrafter"/>
</dbReference>
<evidence type="ECO:0000256" key="3">
    <source>
        <dbReference type="ARBA" id="ARBA00022729"/>
    </source>
</evidence>
<dbReference type="Gene3D" id="4.10.800.10">
    <property type="entry name" value="Thyroglobulin type-1"/>
    <property type="match status" value="1"/>
</dbReference>
<keyword evidence="4" id="KW-1015">Disulfide bond</keyword>
<dbReference type="InterPro" id="IPR000716">
    <property type="entry name" value="Thyroglobulin_1"/>
</dbReference>
<evidence type="ECO:0000256" key="5">
    <source>
        <dbReference type="ARBA" id="ARBA00023180"/>
    </source>
</evidence>
<dbReference type="AlphaFoldDB" id="A0A2C9M7P4"/>
<feature type="domain" description="Thyroglobulin type-1" evidence="9">
    <location>
        <begin position="327"/>
        <end position="392"/>
    </location>
</feature>
<dbReference type="SUPFAM" id="SSF47473">
    <property type="entry name" value="EF-hand"/>
    <property type="match status" value="1"/>
</dbReference>
<evidence type="ECO:0000256" key="1">
    <source>
        <dbReference type="ARBA" id="ARBA00004613"/>
    </source>
</evidence>
<dbReference type="Pfam" id="PF00086">
    <property type="entry name" value="Thyroglobulin_1"/>
    <property type="match status" value="1"/>
</dbReference>
<reference evidence="10" key="1">
    <citation type="submission" date="2020-05" db="UniProtKB">
        <authorList>
            <consortium name="EnsemblMetazoa"/>
        </authorList>
    </citation>
    <scope>IDENTIFICATION</scope>
    <source>
        <strain evidence="10">BB02</strain>
    </source>
</reference>
<evidence type="ECO:0000256" key="8">
    <source>
        <dbReference type="SAM" id="SignalP"/>
    </source>
</evidence>
<evidence type="ECO:0000256" key="7">
    <source>
        <dbReference type="SAM" id="MobiDB-lite"/>
    </source>
</evidence>
<dbReference type="VEuPathDB" id="VectorBase:BGLAX_048196"/>
<dbReference type="VEuPathDB" id="VectorBase:BGLB039501"/>
<dbReference type="KEGG" id="bgt:106058044"/>
<dbReference type="STRING" id="6526.A0A2C9M7P4"/>
<evidence type="ECO:0000313" key="11">
    <source>
        <dbReference type="Proteomes" id="UP000076420"/>
    </source>
</evidence>
<dbReference type="InterPro" id="IPR011992">
    <property type="entry name" value="EF-hand-dom_pair"/>
</dbReference>
<dbReference type="Pfam" id="PF10591">
    <property type="entry name" value="SPARC_Ca_bdg"/>
    <property type="match status" value="1"/>
</dbReference>
<evidence type="ECO:0000313" key="10">
    <source>
        <dbReference type="EnsemblMetazoa" id="BGLB039501-PA"/>
    </source>
</evidence>
<feature type="region of interest" description="Disordered" evidence="7">
    <location>
        <begin position="36"/>
        <end position="71"/>
    </location>
</feature>
<protein>
    <recommendedName>
        <fullName evidence="9">Thyroglobulin type-1 domain-containing protein</fullName>
    </recommendedName>
</protein>
<keyword evidence="5" id="KW-0325">Glycoprotein</keyword>
<gene>
    <name evidence="10" type="primary">106058044</name>
</gene>
<evidence type="ECO:0000256" key="4">
    <source>
        <dbReference type="ARBA" id="ARBA00023157"/>
    </source>
</evidence>
<dbReference type="OrthoDB" id="8875634at2759"/>
<organism evidence="10 11">
    <name type="scientific">Biomphalaria glabrata</name>
    <name type="common">Bloodfluke planorb</name>
    <name type="synonym">Freshwater snail</name>
    <dbReference type="NCBI Taxonomy" id="6526"/>
    <lineage>
        <taxon>Eukaryota</taxon>
        <taxon>Metazoa</taxon>
        <taxon>Spiralia</taxon>
        <taxon>Lophotrochozoa</taxon>
        <taxon>Mollusca</taxon>
        <taxon>Gastropoda</taxon>
        <taxon>Heterobranchia</taxon>
        <taxon>Euthyneura</taxon>
        <taxon>Panpulmonata</taxon>
        <taxon>Hygrophila</taxon>
        <taxon>Lymnaeoidea</taxon>
        <taxon>Planorbidae</taxon>
        <taxon>Biomphalaria</taxon>
    </lineage>
</organism>
<dbReference type="InterPro" id="IPR036857">
    <property type="entry name" value="Thyroglobulin_1_sf"/>
</dbReference>
<dbReference type="PANTHER" id="PTHR13866:SF14">
    <property type="entry name" value="BM-40"/>
    <property type="match status" value="1"/>
</dbReference>
<dbReference type="GO" id="GO:0005509">
    <property type="term" value="F:calcium ion binding"/>
    <property type="evidence" value="ECO:0007669"/>
    <property type="project" value="InterPro"/>
</dbReference>
<dbReference type="PANTHER" id="PTHR13866">
    <property type="entry name" value="SPARC OSTEONECTIN"/>
    <property type="match status" value="1"/>
</dbReference>
<dbReference type="SMART" id="SM00211">
    <property type="entry name" value="TY"/>
    <property type="match status" value="1"/>
</dbReference>
<dbReference type="InterPro" id="IPR019577">
    <property type="entry name" value="SPARC/Testican_Ca-bd-dom"/>
</dbReference>
<feature type="signal peptide" evidence="8">
    <location>
        <begin position="1"/>
        <end position="20"/>
    </location>
</feature>
<comment type="subcellular location">
    <subcellularLocation>
        <location evidence="1">Secreted</location>
    </subcellularLocation>
</comment>
<dbReference type="GO" id="GO:0005615">
    <property type="term" value="C:extracellular space"/>
    <property type="evidence" value="ECO:0007669"/>
    <property type="project" value="TreeGrafter"/>
</dbReference>
<dbReference type="CDD" id="cd00191">
    <property type="entry name" value="TY"/>
    <property type="match status" value="1"/>
</dbReference>
<dbReference type="Proteomes" id="UP000076420">
    <property type="component" value="Unassembled WGS sequence"/>
</dbReference>